<keyword evidence="2" id="KW-1133">Transmembrane helix</keyword>
<feature type="region of interest" description="Disordered" evidence="1">
    <location>
        <begin position="567"/>
        <end position="598"/>
    </location>
</feature>
<evidence type="ECO:0000313" key="4">
    <source>
        <dbReference type="Proteomes" id="UP001591681"/>
    </source>
</evidence>
<dbReference type="EMBL" id="JBHFQA010000007">
    <property type="protein sequence ID" value="KAL2096582.1"/>
    <property type="molecule type" value="Genomic_DNA"/>
</dbReference>
<keyword evidence="2" id="KW-0472">Membrane</keyword>
<feature type="transmembrane region" description="Helical" evidence="2">
    <location>
        <begin position="536"/>
        <end position="561"/>
    </location>
</feature>
<proteinExistence type="predicted"/>
<evidence type="ECO:0000256" key="1">
    <source>
        <dbReference type="SAM" id="MobiDB-lite"/>
    </source>
</evidence>
<evidence type="ECO:0000256" key="2">
    <source>
        <dbReference type="SAM" id="Phobius"/>
    </source>
</evidence>
<organism evidence="3 4">
    <name type="scientific">Coilia grayii</name>
    <name type="common">Gray's grenadier anchovy</name>
    <dbReference type="NCBI Taxonomy" id="363190"/>
    <lineage>
        <taxon>Eukaryota</taxon>
        <taxon>Metazoa</taxon>
        <taxon>Chordata</taxon>
        <taxon>Craniata</taxon>
        <taxon>Vertebrata</taxon>
        <taxon>Euteleostomi</taxon>
        <taxon>Actinopterygii</taxon>
        <taxon>Neopterygii</taxon>
        <taxon>Teleostei</taxon>
        <taxon>Clupei</taxon>
        <taxon>Clupeiformes</taxon>
        <taxon>Clupeoidei</taxon>
        <taxon>Engraulidae</taxon>
        <taxon>Coilinae</taxon>
        <taxon>Coilia</taxon>
    </lineage>
</organism>
<dbReference type="AlphaFoldDB" id="A0ABD1KBQ2"/>
<name>A0ABD1KBQ2_9TELE</name>
<dbReference type="Proteomes" id="UP001591681">
    <property type="component" value="Unassembled WGS sequence"/>
</dbReference>
<gene>
    <name evidence="3" type="ORF">ACEWY4_008730</name>
</gene>
<feature type="region of interest" description="Disordered" evidence="1">
    <location>
        <begin position="444"/>
        <end position="480"/>
    </location>
</feature>
<keyword evidence="4" id="KW-1185">Reference proteome</keyword>
<sequence>MPLLVYSSAEEHRTFWNVRKVYISHLYDCAFLCAQVFISHLYDSAAVCAQVYTSHLYDCAFLCAQVLNLVQSYVTLRVPLHVSYVFHSPVGAGGWQHFDLQSELRLTFVYDTAILWRDGVGSPPEAELQGALYPTSMRINEQGRLVVNFRTEARFRGLFVVTHPASSLSSMVMCPDHPGVTFNLTLVRSEPTYNQPMQQWTFISDFSIRDYSGTYTVKLVPCTAPAPLHYTLPPVCNPREPVTFDMDIRFQQVSDPVAAEFSLNTQMLLLSKRALWLSDGSMGFGQESDTAFTEGDVIYGRVMVDPVQNLGDSFICNIEKVFLCTGADGYVPKYNPDNFEFGCLADASSLLYRFKILDKAQPETQARVFGSVSFNALLAVDDPRALPLVRQPGSDGFRLDSTPLFQVSTGREWYIHTIYTVRSRDNANRGIGKRSLEYHSLTPSLHSHSHAQTSDLLALPSGRRSRRSADSVPGVAENIGADQNRGTNILHIALDRSRSKQPRGPSGERSGEARDGEGLLPQEVNQRDAAEEDERLVMIVGILVGALLSVLLVVVIVLVVARSRQEDKMAGDAPRASSSTEPMVVRAPVATDNDSSEV</sequence>
<dbReference type="PANTHER" id="PTHR45739">
    <property type="entry name" value="MATRIX PROTEIN, PUTATIVE-RELATED"/>
    <property type="match status" value="1"/>
</dbReference>
<feature type="region of interest" description="Disordered" evidence="1">
    <location>
        <begin position="493"/>
        <end position="522"/>
    </location>
</feature>
<reference evidence="3 4" key="1">
    <citation type="submission" date="2024-09" db="EMBL/GenBank/DDBJ databases">
        <title>A chromosome-level genome assembly of Gray's grenadier anchovy, Coilia grayii.</title>
        <authorList>
            <person name="Fu Z."/>
        </authorList>
    </citation>
    <scope>NUCLEOTIDE SEQUENCE [LARGE SCALE GENOMIC DNA]</scope>
    <source>
        <strain evidence="3">G4</strain>
        <tissue evidence="3">Muscle</tissue>
    </source>
</reference>
<evidence type="ECO:0000313" key="3">
    <source>
        <dbReference type="EMBL" id="KAL2096582.1"/>
    </source>
</evidence>
<comment type="caution">
    <text evidence="3">The sequence shown here is derived from an EMBL/GenBank/DDBJ whole genome shotgun (WGS) entry which is preliminary data.</text>
</comment>
<dbReference type="InterPro" id="IPR051561">
    <property type="entry name" value="FRAS1_ECM"/>
</dbReference>
<keyword evidence="2" id="KW-0812">Transmembrane</keyword>
<dbReference type="PANTHER" id="PTHR45739:SF4">
    <property type="entry name" value="FRAS1-RELATED EXTRACELLULAR MATRIX PROTEIN 2"/>
    <property type="match status" value="1"/>
</dbReference>
<accession>A0ABD1KBQ2</accession>
<protein>
    <submittedName>
        <fullName evidence="3">Uncharacterized protein</fullName>
    </submittedName>
</protein>